<dbReference type="InterPro" id="IPR024079">
    <property type="entry name" value="MetalloPept_cat_dom_sf"/>
</dbReference>
<dbReference type="CDD" id="cd06456">
    <property type="entry name" value="M3A_DCP"/>
    <property type="match status" value="1"/>
</dbReference>
<feature type="domain" description="Peptidase M3A/M3B catalytic" evidence="10">
    <location>
        <begin position="240"/>
        <end position="686"/>
    </location>
</feature>
<keyword evidence="13" id="KW-1185">Reference proteome</keyword>
<dbReference type="EMBL" id="JACIEV010000006">
    <property type="protein sequence ID" value="MBB4154313.1"/>
    <property type="molecule type" value="Genomic_DNA"/>
</dbReference>
<dbReference type="InterPro" id="IPR034005">
    <property type="entry name" value="M3A_DCP"/>
</dbReference>
<sequence length="691" mass="76036">MSAYVGRPDTQRVTDPMNVAELLLPTQLPPFEALTPEAILPALDRALADQDAVVEALVAAKPTTFEEAWMPLERAGNAIDALWSAVSHLHGVADTPELRAAYASGLERLVEAGTRLRQNRDVYDMLVALSVTPAFADLPRSDRVAVEQALRDFRLSGVALDEEERGRYMAISLELSQLQTDFGSAVLDATDAWSEHVTDAAMLAGVSDTDRAMFAAAAEAKGLDGWLVTLHQPSVSAILTFADDRELRARVYRANATRASDQGPQAGQFDNGPRIARIMALRHELAHLLGFTDPVAYSLATKMAPDAAEVLAFLRDLAKRAKPLAERDVEALRAFAAAELGIDDLQPWDVGYVAEKLRAERFAVDEQAVRAHFPVERVIEGWQALLGRLFGIRLAKRHDVQLWHEDAAYYDVADEDGAIFAGLYLDLHARPGKRPGAWMSDARPRLRDGNTVGLPVAYLTCNFTPKGDETPSLLSHNDVVTLLHETGHCLHHLFTRVDRPSIAGTNGVEWDAIELPSQLMEDFAWDREVLTSMSRHHATGAPLPPELFEKLVAARQFLSGMMVVRQIEFSLFDLLLHLGTMGSDPMEVIEAVRDEVATIRPPEWHRFPHAFSHIFAGSYAAGYYSYLWAEVLSADGFGRFAEAGLVDRATGDAFRDEVLAKGASRPAAESFRAFRGRDADPQALLVRRGLA</sequence>
<dbReference type="Gene3D" id="1.10.1370.10">
    <property type="entry name" value="Neurolysin, domain 3"/>
    <property type="match status" value="1"/>
</dbReference>
<evidence type="ECO:0000256" key="9">
    <source>
        <dbReference type="RuleBase" id="RU003435"/>
    </source>
</evidence>
<evidence type="ECO:0000313" key="13">
    <source>
        <dbReference type="Proteomes" id="UP000529795"/>
    </source>
</evidence>
<dbReference type="SUPFAM" id="SSF55486">
    <property type="entry name" value="Metalloproteases ('zincins'), catalytic domain"/>
    <property type="match status" value="1"/>
</dbReference>
<dbReference type="PANTHER" id="PTHR43660:SF1">
    <property type="entry name" value="DIPEPTIDYL CARBOXYPEPTIDASE"/>
    <property type="match status" value="1"/>
</dbReference>
<keyword evidence="4 9" id="KW-0378">Hydrolase</keyword>
<dbReference type="GO" id="GO:0004222">
    <property type="term" value="F:metalloendopeptidase activity"/>
    <property type="evidence" value="ECO:0007669"/>
    <property type="project" value="UniProtKB-EC"/>
</dbReference>
<dbReference type="GO" id="GO:0046872">
    <property type="term" value="F:metal ion binding"/>
    <property type="evidence" value="ECO:0007669"/>
    <property type="project" value="UniProtKB-UniRule"/>
</dbReference>
<dbReference type="PANTHER" id="PTHR43660">
    <property type="entry name" value="DIPEPTIDYL CARBOXYPEPTIDASE"/>
    <property type="match status" value="1"/>
</dbReference>
<proteinExistence type="inferred from homology"/>
<dbReference type="InterPro" id="IPR045090">
    <property type="entry name" value="Pept_M3A_M3B"/>
</dbReference>
<evidence type="ECO:0000256" key="1">
    <source>
        <dbReference type="ARBA" id="ARBA00006040"/>
    </source>
</evidence>
<comment type="catalytic activity">
    <reaction evidence="7">
        <text>Hydrolysis of oligopeptides, with broad specificity. Gly or Ala commonly occur as P1 or P1' residues, but more distant residues are also important, as is shown by the fact that Z-Gly-Pro-Gly-|-Gly-Pro-Ala is cleaved, but not Z-(Gly)(5).</text>
        <dbReference type="EC" id="3.4.24.70"/>
    </reaction>
</comment>
<comment type="cofactor">
    <cofactor evidence="9">
        <name>Zn(2+)</name>
        <dbReference type="ChEBI" id="CHEBI:29105"/>
    </cofactor>
    <text evidence="9">Binds 1 zinc ion.</text>
</comment>
<dbReference type="GO" id="GO:0006508">
    <property type="term" value="P:proteolysis"/>
    <property type="evidence" value="ECO:0007669"/>
    <property type="project" value="UniProtKB-KW"/>
</dbReference>
<evidence type="ECO:0000256" key="2">
    <source>
        <dbReference type="ARBA" id="ARBA00022670"/>
    </source>
</evidence>
<dbReference type="InterPro" id="IPR001567">
    <property type="entry name" value="Pept_M3A_M3B_dom"/>
</dbReference>
<evidence type="ECO:0000256" key="7">
    <source>
        <dbReference type="ARBA" id="ARBA00024603"/>
    </source>
</evidence>
<comment type="similarity">
    <text evidence="1 9">Belongs to the peptidase M3 family.</text>
</comment>
<dbReference type="Proteomes" id="UP000529795">
    <property type="component" value="Unassembled WGS sequence"/>
</dbReference>
<dbReference type="Pfam" id="PF01432">
    <property type="entry name" value="Peptidase_M3"/>
    <property type="match status" value="1"/>
</dbReference>
<accession>A0A840F4T3</accession>
<keyword evidence="3 9" id="KW-0479">Metal-binding</keyword>
<comment type="caution">
    <text evidence="12">The sequence shown here is derived from an EMBL/GenBank/DDBJ whole genome shotgun (WGS) entry which is preliminary data.</text>
</comment>
<reference evidence="12 13" key="1">
    <citation type="submission" date="2020-08" db="EMBL/GenBank/DDBJ databases">
        <title>Genomic Encyclopedia of Type Strains, Phase IV (KMG-IV): sequencing the most valuable type-strain genomes for metagenomic binning, comparative biology and taxonomic classification.</title>
        <authorList>
            <person name="Goeker M."/>
        </authorList>
    </citation>
    <scope>NUCLEOTIDE SEQUENCE [LARGE SCALE GENOMIC DNA]</scope>
    <source>
        <strain evidence="12 13">YC6723</strain>
    </source>
</reference>
<evidence type="ECO:0000259" key="11">
    <source>
        <dbReference type="Pfam" id="PF19310"/>
    </source>
</evidence>
<gene>
    <name evidence="12" type="ORF">GGQ80_002226</name>
</gene>
<evidence type="ECO:0000256" key="3">
    <source>
        <dbReference type="ARBA" id="ARBA00022723"/>
    </source>
</evidence>
<keyword evidence="5 9" id="KW-0862">Zinc</keyword>
<dbReference type="GO" id="GO:0005829">
    <property type="term" value="C:cytosol"/>
    <property type="evidence" value="ECO:0007669"/>
    <property type="project" value="UniProtKB-ARBA"/>
</dbReference>
<evidence type="ECO:0000256" key="6">
    <source>
        <dbReference type="ARBA" id="ARBA00023049"/>
    </source>
</evidence>
<dbReference type="Pfam" id="PF19310">
    <property type="entry name" value="TOP_N"/>
    <property type="match status" value="1"/>
</dbReference>
<keyword evidence="6 9" id="KW-0482">Metalloprotease</keyword>
<dbReference type="FunFam" id="3.40.390.10:FF:000009">
    <property type="entry name" value="Oligopeptidase A"/>
    <property type="match status" value="1"/>
</dbReference>
<dbReference type="EC" id="3.4.24.70" evidence="8"/>
<keyword evidence="2 9" id="KW-0645">Protease</keyword>
<evidence type="ECO:0000256" key="5">
    <source>
        <dbReference type="ARBA" id="ARBA00022833"/>
    </source>
</evidence>
<name>A0A840F4T3_9SPHN</name>
<dbReference type="InterPro" id="IPR024077">
    <property type="entry name" value="Neurolysin/TOP_dom2"/>
</dbReference>
<evidence type="ECO:0000256" key="4">
    <source>
        <dbReference type="ARBA" id="ARBA00022801"/>
    </source>
</evidence>
<dbReference type="AlphaFoldDB" id="A0A840F4T3"/>
<feature type="domain" description="Oligopeptidase A N-terminal" evidence="11">
    <location>
        <begin position="52"/>
        <end position="165"/>
    </location>
</feature>
<protein>
    <recommendedName>
        <fullName evidence="8">oligopeptidase A</fullName>
        <ecNumber evidence="8">3.4.24.70</ecNumber>
    </recommendedName>
</protein>
<organism evidence="12 13">
    <name type="scientific">Sphingomonas jinjuensis</name>
    <dbReference type="NCBI Taxonomy" id="535907"/>
    <lineage>
        <taxon>Bacteria</taxon>
        <taxon>Pseudomonadati</taxon>
        <taxon>Pseudomonadota</taxon>
        <taxon>Alphaproteobacteria</taxon>
        <taxon>Sphingomonadales</taxon>
        <taxon>Sphingomonadaceae</taxon>
        <taxon>Sphingomonas</taxon>
    </lineage>
</organism>
<dbReference type="Gene3D" id="3.40.390.10">
    <property type="entry name" value="Collagenase (Catalytic Domain)"/>
    <property type="match status" value="1"/>
</dbReference>
<dbReference type="InterPro" id="IPR045666">
    <property type="entry name" value="OpdA_N"/>
</dbReference>
<evidence type="ECO:0000259" key="10">
    <source>
        <dbReference type="Pfam" id="PF01432"/>
    </source>
</evidence>
<evidence type="ECO:0000256" key="8">
    <source>
        <dbReference type="ARBA" id="ARBA00026100"/>
    </source>
</evidence>
<evidence type="ECO:0000313" key="12">
    <source>
        <dbReference type="EMBL" id="MBB4154313.1"/>
    </source>
</evidence>